<reference evidence="3" key="1">
    <citation type="submission" date="2023-07" db="EMBL/GenBank/DDBJ databases">
        <authorList>
            <consortium name="AG Swart"/>
            <person name="Singh M."/>
            <person name="Singh A."/>
            <person name="Seah K."/>
            <person name="Emmerich C."/>
        </authorList>
    </citation>
    <scope>NUCLEOTIDE SEQUENCE</scope>
    <source>
        <strain evidence="3">DP1</strain>
    </source>
</reference>
<feature type="transmembrane region" description="Helical" evidence="2">
    <location>
        <begin position="144"/>
        <end position="172"/>
    </location>
</feature>
<evidence type="ECO:0000256" key="1">
    <source>
        <dbReference type="SAM" id="MobiDB-lite"/>
    </source>
</evidence>
<feature type="compositionally biased region" description="Basic and acidic residues" evidence="1">
    <location>
        <begin position="293"/>
        <end position="314"/>
    </location>
</feature>
<feature type="compositionally biased region" description="Basic and acidic residues" evidence="1">
    <location>
        <begin position="376"/>
        <end position="392"/>
    </location>
</feature>
<sequence>MEPEVEPSEDTNYKHYIEDEILRIKTENPNMYLNREDLLELMKIPCSSEGLIIVRCNKQGTGFKRDTYIEKYCSKYITEGEFKKVIDKCSYLMKKLYSQKRSADAMKTPLYLFLIYLLSACLLGAYFFFAWIAPDNKGNITLDIIQYSCLACAITLMTVSTIMNYMIGGYIFKSYEELVKRTLDKYLDKLNKDKFHDRGLEWYVTPNHFWMELRVLSGRDNRRASHPANDFMSPQSSVIDEVVDFNDGKENNKRPVPMFEEKKEEAAIEYQKLDTKNKKEMSKKSTNALKSPPDTKNESNDENESSRNQRKEEPLELEDLEGIEDLEDQNAFQSSTPKDGLRRRKPKNTRTNSDNETVRLPGNLFSKGTDNEELQPEGKIEQVELEKKVFST</sequence>
<dbReference type="Proteomes" id="UP001295684">
    <property type="component" value="Unassembled WGS sequence"/>
</dbReference>
<feature type="compositionally biased region" description="Basic and acidic residues" evidence="1">
    <location>
        <begin position="272"/>
        <end position="283"/>
    </location>
</feature>
<organism evidence="3 4">
    <name type="scientific">Euplotes crassus</name>
    <dbReference type="NCBI Taxonomy" id="5936"/>
    <lineage>
        <taxon>Eukaryota</taxon>
        <taxon>Sar</taxon>
        <taxon>Alveolata</taxon>
        <taxon>Ciliophora</taxon>
        <taxon>Intramacronucleata</taxon>
        <taxon>Spirotrichea</taxon>
        <taxon>Hypotrichia</taxon>
        <taxon>Euplotida</taxon>
        <taxon>Euplotidae</taxon>
        <taxon>Moneuplotes</taxon>
    </lineage>
</organism>
<feature type="region of interest" description="Disordered" evidence="1">
    <location>
        <begin position="272"/>
        <end position="392"/>
    </location>
</feature>
<proteinExistence type="predicted"/>
<keyword evidence="2" id="KW-0812">Transmembrane</keyword>
<dbReference type="EMBL" id="CAMPGE010011462">
    <property type="protein sequence ID" value="CAI2370294.1"/>
    <property type="molecule type" value="Genomic_DNA"/>
</dbReference>
<dbReference type="AlphaFoldDB" id="A0AAD1US44"/>
<protein>
    <submittedName>
        <fullName evidence="3">Uncharacterized protein</fullName>
    </submittedName>
</protein>
<name>A0AAD1US44_EUPCR</name>
<feature type="transmembrane region" description="Helical" evidence="2">
    <location>
        <begin position="110"/>
        <end position="132"/>
    </location>
</feature>
<evidence type="ECO:0000313" key="4">
    <source>
        <dbReference type="Proteomes" id="UP001295684"/>
    </source>
</evidence>
<keyword evidence="2" id="KW-1133">Transmembrane helix</keyword>
<evidence type="ECO:0000256" key="2">
    <source>
        <dbReference type="SAM" id="Phobius"/>
    </source>
</evidence>
<accession>A0AAD1US44</accession>
<comment type="caution">
    <text evidence="3">The sequence shown here is derived from an EMBL/GenBank/DDBJ whole genome shotgun (WGS) entry which is preliminary data.</text>
</comment>
<keyword evidence="2" id="KW-0472">Membrane</keyword>
<keyword evidence="4" id="KW-1185">Reference proteome</keyword>
<evidence type="ECO:0000313" key="3">
    <source>
        <dbReference type="EMBL" id="CAI2370294.1"/>
    </source>
</evidence>
<gene>
    <name evidence="3" type="ORF">ECRASSUSDP1_LOCUS11604</name>
</gene>
<feature type="compositionally biased region" description="Acidic residues" evidence="1">
    <location>
        <begin position="315"/>
        <end position="328"/>
    </location>
</feature>